<dbReference type="Pfam" id="PF06224">
    <property type="entry name" value="AlkZ-like"/>
    <property type="match status" value="1"/>
</dbReference>
<sequence>MTRLTNQSARRLFLDRHALLEQPAGPARGADLLALIQRLGFVQLDSISTVARAHDMILYSRRPGYRAKYLKQLYERDRGLFEHWTHDAAMIPMTFYPHWHLRFHRDTELLRRRWRNWRRDGFEERFGKILNHVRDHGPVSSSDVGKDEKKGSGGWWDWHPSKTALEYLWRSGALTVVGRDGFQKQYDLTERVIEEHLRPGPSCDETATINWLCSAALDRLGFATSGELAAFWDTASPAEAKGWCAEQMRLGELEEIEFEQADGKPRKTFTRPGTVDAAAELGPAPGRMRVLSPFDPVLRDRKRTERLFGFHYRIEVFTPAPKRQYGYYVFPLLEGTRLVGRIDMKADRDAECLRVTAVWPEQDVKWSPARAKRLEAELDRVARFAGLCRVCFTDGWLR</sequence>
<organism evidence="1 2">
    <name type="scientific">Leisingera methylohalidivorans DSM 14336</name>
    <dbReference type="NCBI Taxonomy" id="999552"/>
    <lineage>
        <taxon>Bacteria</taxon>
        <taxon>Pseudomonadati</taxon>
        <taxon>Pseudomonadota</taxon>
        <taxon>Alphaproteobacteria</taxon>
        <taxon>Rhodobacterales</taxon>
        <taxon>Roseobacteraceae</taxon>
        <taxon>Leisingera</taxon>
    </lineage>
</organism>
<dbReference type="HOGENOM" id="CLU_043035_2_0_5"/>
<protein>
    <recommendedName>
        <fullName evidence="3">Winged helix-turn-helix domain-containing protein</fullName>
    </recommendedName>
</protein>
<dbReference type="InterPro" id="IPR009351">
    <property type="entry name" value="AlkZ-like"/>
</dbReference>
<dbReference type="AlphaFoldDB" id="V9VXT9"/>
<evidence type="ECO:0000313" key="2">
    <source>
        <dbReference type="Proteomes" id="UP000018780"/>
    </source>
</evidence>
<dbReference type="KEGG" id="lmd:METH_19585"/>
<name>V9VXT9_9RHOB</name>
<evidence type="ECO:0008006" key="3">
    <source>
        <dbReference type="Google" id="ProtNLM"/>
    </source>
</evidence>
<gene>
    <name evidence="1" type="ORF">METH_19585</name>
</gene>
<dbReference type="STRING" id="999552.METH_19585"/>
<proteinExistence type="predicted"/>
<dbReference type="OrthoDB" id="9787207at2"/>
<keyword evidence="2" id="KW-1185">Reference proteome</keyword>
<evidence type="ECO:0000313" key="1">
    <source>
        <dbReference type="EMBL" id="AHD02539.1"/>
    </source>
</evidence>
<dbReference type="PATRIC" id="fig|999552.6.peg.3883"/>
<dbReference type="PANTHER" id="PTHR30528:SF0">
    <property type="entry name" value="CYTOPLASMIC PROTEIN"/>
    <property type="match status" value="1"/>
</dbReference>
<dbReference type="RefSeq" id="WP_024092044.1">
    <property type="nucleotide sequence ID" value="NC_023135.1"/>
</dbReference>
<accession>V9VXT9</accession>
<dbReference type="PANTHER" id="PTHR30528">
    <property type="entry name" value="CYTOPLASMIC PROTEIN"/>
    <property type="match status" value="1"/>
</dbReference>
<dbReference type="EMBL" id="CP006773">
    <property type="protein sequence ID" value="AHD02539.1"/>
    <property type="molecule type" value="Genomic_DNA"/>
</dbReference>
<dbReference type="Proteomes" id="UP000018780">
    <property type="component" value="Chromosome"/>
</dbReference>
<reference evidence="1 2" key="1">
    <citation type="submission" date="2013-09" db="EMBL/GenBank/DDBJ databases">
        <authorList>
            <consortium name="DOE Joint Genome Institute"/>
            <person name="Klenk H.-P."/>
            <person name="Huntemann M."/>
            <person name="Han J."/>
            <person name="Chen A."/>
            <person name="Kyrpides N."/>
            <person name="Mavromatis K."/>
            <person name="Markowitz V."/>
            <person name="Palaniappan K."/>
            <person name="Ivanova N."/>
            <person name="Schaumberg A."/>
            <person name="Pati A."/>
            <person name="Liolios K."/>
            <person name="Nordberg H.P."/>
            <person name="Cantor M.N."/>
            <person name="Hua S.X."/>
            <person name="Woyke T."/>
        </authorList>
    </citation>
    <scope>NUCLEOTIDE SEQUENCE [LARGE SCALE GENOMIC DNA]</scope>
    <source>
        <strain evidence="1 2">DSM 14336</strain>
    </source>
</reference>